<proteinExistence type="predicted"/>
<keyword evidence="2" id="KW-1185">Reference proteome</keyword>
<name>A0A5N5QK16_9AGAM</name>
<protein>
    <submittedName>
        <fullName evidence="1">Uncharacterized protein</fullName>
    </submittedName>
</protein>
<evidence type="ECO:0000313" key="2">
    <source>
        <dbReference type="Proteomes" id="UP000383932"/>
    </source>
</evidence>
<reference evidence="1 2" key="1">
    <citation type="journal article" date="2019" name="Fungal Biol. Biotechnol.">
        <title>Draft genome sequence of fastidious pathogen Ceratobasidium theobromae, which causes vascular-streak dieback in Theobroma cacao.</title>
        <authorList>
            <person name="Ali S.S."/>
            <person name="Asman A."/>
            <person name="Shao J."/>
            <person name="Firmansyah A.P."/>
            <person name="Susilo A.W."/>
            <person name="Rosmana A."/>
            <person name="McMahon P."/>
            <person name="Junaid M."/>
            <person name="Guest D."/>
            <person name="Kheng T.Y."/>
            <person name="Meinhardt L.W."/>
            <person name="Bailey B.A."/>
        </authorList>
    </citation>
    <scope>NUCLEOTIDE SEQUENCE [LARGE SCALE GENOMIC DNA]</scope>
    <source>
        <strain evidence="1 2">CT2</strain>
    </source>
</reference>
<evidence type="ECO:0000313" key="1">
    <source>
        <dbReference type="EMBL" id="KAB5591811.1"/>
    </source>
</evidence>
<dbReference type="Proteomes" id="UP000383932">
    <property type="component" value="Unassembled WGS sequence"/>
</dbReference>
<sequence length="243" mass="27543">MRAITVNPSTLFSVSMRTEIQPRVKVEDPEAMKDYRRMLYRLDLATPFRSVDALLLHFTDETTLDGFIEIRVYSISSDSDIPVNTCPTPSARLSFMRDPMTGTVVADRLFKPARAQERGHNNLYKQQYSVAKTYPERTLLKDAFGPIIQPLLNVNKSTLIFEYRAFIEQPDPTSASAFDEFEIVTRQMPHKLMVGYIGRSDRGTLAAYQLDDNIARTTFLDMNPMAFQASPAGKDLGRECVIA</sequence>
<dbReference type="AlphaFoldDB" id="A0A5N5QK16"/>
<dbReference type="OrthoDB" id="3145804at2759"/>
<comment type="caution">
    <text evidence="1">The sequence shown here is derived from an EMBL/GenBank/DDBJ whole genome shotgun (WGS) entry which is preliminary data.</text>
</comment>
<accession>A0A5N5QK16</accession>
<gene>
    <name evidence="1" type="ORF">CTheo_4757</name>
</gene>
<dbReference type="EMBL" id="SSOP01000088">
    <property type="protein sequence ID" value="KAB5591811.1"/>
    <property type="molecule type" value="Genomic_DNA"/>
</dbReference>
<organism evidence="1 2">
    <name type="scientific">Ceratobasidium theobromae</name>
    <dbReference type="NCBI Taxonomy" id="1582974"/>
    <lineage>
        <taxon>Eukaryota</taxon>
        <taxon>Fungi</taxon>
        <taxon>Dikarya</taxon>
        <taxon>Basidiomycota</taxon>
        <taxon>Agaricomycotina</taxon>
        <taxon>Agaricomycetes</taxon>
        <taxon>Cantharellales</taxon>
        <taxon>Ceratobasidiaceae</taxon>
        <taxon>Ceratobasidium</taxon>
    </lineage>
</organism>